<proteinExistence type="predicted"/>
<reference evidence="1 2" key="1">
    <citation type="submission" date="2021-07" db="EMBL/GenBank/DDBJ databases">
        <authorList>
            <person name="Imarazene B."/>
            <person name="Zahm M."/>
            <person name="Klopp C."/>
            <person name="Cabau C."/>
            <person name="Beille S."/>
            <person name="Jouanno E."/>
            <person name="Castinel A."/>
            <person name="Lluch J."/>
            <person name="Gil L."/>
            <person name="Kuchtly C."/>
            <person name="Lopez Roques C."/>
            <person name="Donnadieu C."/>
            <person name="Parrinello H."/>
            <person name="Journot L."/>
            <person name="Du K."/>
            <person name="Schartl M."/>
            <person name="Retaux S."/>
            <person name="Guiguen Y."/>
        </authorList>
    </citation>
    <scope>NUCLEOTIDE SEQUENCE [LARGE SCALE GENOMIC DNA]</scope>
    <source>
        <strain evidence="1">Pach_M1</strain>
        <tissue evidence="1">Testis</tissue>
    </source>
</reference>
<name>A0A8T2KL18_ASTMX</name>
<comment type="caution">
    <text evidence="1">The sequence shown here is derived from an EMBL/GenBank/DDBJ whole genome shotgun (WGS) entry which is preliminary data.</text>
</comment>
<dbReference type="EMBL" id="JAICCE010000024">
    <property type="protein sequence ID" value="KAG9260420.1"/>
    <property type="molecule type" value="Genomic_DNA"/>
</dbReference>
<organism evidence="1 2">
    <name type="scientific">Astyanax mexicanus</name>
    <name type="common">Blind cave fish</name>
    <name type="synonym">Astyanax fasciatus mexicanus</name>
    <dbReference type="NCBI Taxonomy" id="7994"/>
    <lineage>
        <taxon>Eukaryota</taxon>
        <taxon>Metazoa</taxon>
        <taxon>Chordata</taxon>
        <taxon>Craniata</taxon>
        <taxon>Vertebrata</taxon>
        <taxon>Euteleostomi</taxon>
        <taxon>Actinopterygii</taxon>
        <taxon>Neopterygii</taxon>
        <taxon>Teleostei</taxon>
        <taxon>Ostariophysi</taxon>
        <taxon>Characiformes</taxon>
        <taxon>Characoidei</taxon>
        <taxon>Acestrorhamphidae</taxon>
        <taxon>Acestrorhamphinae</taxon>
        <taxon>Astyanax</taxon>
    </lineage>
</organism>
<dbReference type="Proteomes" id="UP000752171">
    <property type="component" value="Unassembled WGS sequence"/>
</dbReference>
<evidence type="ECO:0000313" key="1">
    <source>
        <dbReference type="EMBL" id="KAG9260420.1"/>
    </source>
</evidence>
<evidence type="ECO:0000313" key="2">
    <source>
        <dbReference type="Proteomes" id="UP000752171"/>
    </source>
</evidence>
<dbReference type="AlphaFoldDB" id="A0A8T2KL18"/>
<gene>
    <name evidence="1" type="ORF">AMEX_G26678</name>
</gene>
<protein>
    <submittedName>
        <fullName evidence="1">Uncharacterized protein</fullName>
    </submittedName>
</protein>
<accession>A0A8T2KL18</accession>
<sequence>MQGVCSGVPENRTTWCTWCPPWADWSPPPWEIFPFALGLLCWTHPWFEVLRRVWVCNNLVHVVSPLGRLVTSSLGNLSFCTWFAVLDSPLV</sequence>